<dbReference type="Pfam" id="PF12810">
    <property type="entry name" value="ALK_LTK_GRD"/>
    <property type="match status" value="1"/>
</dbReference>
<keyword evidence="12" id="KW-0829">Tyrosine-protein kinase</keyword>
<protein>
    <recommendedName>
        <fullName evidence="2">receptor protein-tyrosine kinase</fullName>
        <ecNumber evidence="2">2.7.10.1</ecNumber>
    </recommendedName>
</protein>
<name>A0A382RIJ8_9ZZZZ</name>
<keyword evidence="11" id="KW-0472">Membrane</keyword>
<feature type="domain" description="ALK/LTK-like glycine-rich" evidence="17">
    <location>
        <begin position="49"/>
        <end position="114"/>
    </location>
</feature>
<keyword evidence="6" id="KW-0732">Signal</keyword>
<evidence type="ECO:0000259" key="17">
    <source>
        <dbReference type="Pfam" id="PF12810"/>
    </source>
</evidence>
<proteinExistence type="predicted"/>
<feature type="compositionally biased region" description="Gly residues" evidence="16">
    <location>
        <begin position="104"/>
        <end position="121"/>
    </location>
</feature>
<dbReference type="GO" id="GO:0005886">
    <property type="term" value="C:plasma membrane"/>
    <property type="evidence" value="ECO:0007669"/>
    <property type="project" value="UniProtKB-SubCell"/>
</dbReference>
<evidence type="ECO:0000313" key="18">
    <source>
        <dbReference type="EMBL" id="SVC96431.1"/>
    </source>
</evidence>
<dbReference type="InterPro" id="IPR055163">
    <property type="entry name" value="ALK/LTK-like_GRD"/>
</dbReference>
<evidence type="ECO:0000256" key="10">
    <source>
        <dbReference type="ARBA" id="ARBA00022989"/>
    </source>
</evidence>
<evidence type="ECO:0000256" key="3">
    <source>
        <dbReference type="ARBA" id="ARBA00022475"/>
    </source>
</evidence>
<keyword evidence="3" id="KW-1003">Cell membrane</keyword>
<accession>A0A382RIJ8</accession>
<evidence type="ECO:0000256" key="7">
    <source>
        <dbReference type="ARBA" id="ARBA00022741"/>
    </source>
</evidence>
<evidence type="ECO:0000256" key="8">
    <source>
        <dbReference type="ARBA" id="ARBA00022777"/>
    </source>
</evidence>
<evidence type="ECO:0000256" key="4">
    <source>
        <dbReference type="ARBA" id="ARBA00022679"/>
    </source>
</evidence>
<evidence type="ECO:0000256" key="15">
    <source>
        <dbReference type="ARBA" id="ARBA00023180"/>
    </source>
</evidence>
<keyword evidence="13" id="KW-1015">Disulfide bond</keyword>
<evidence type="ECO:0000256" key="14">
    <source>
        <dbReference type="ARBA" id="ARBA00023170"/>
    </source>
</evidence>
<evidence type="ECO:0000256" key="5">
    <source>
        <dbReference type="ARBA" id="ARBA00022692"/>
    </source>
</evidence>
<evidence type="ECO:0000256" key="6">
    <source>
        <dbReference type="ARBA" id="ARBA00022729"/>
    </source>
</evidence>
<organism evidence="18">
    <name type="scientific">marine metagenome</name>
    <dbReference type="NCBI Taxonomy" id="408172"/>
    <lineage>
        <taxon>unclassified sequences</taxon>
        <taxon>metagenomes</taxon>
        <taxon>ecological metagenomes</taxon>
    </lineage>
</organism>
<dbReference type="GO" id="GO:0004714">
    <property type="term" value="F:transmembrane receptor protein tyrosine kinase activity"/>
    <property type="evidence" value="ECO:0007669"/>
    <property type="project" value="UniProtKB-EC"/>
</dbReference>
<keyword evidence="7" id="KW-0547">Nucleotide-binding</keyword>
<evidence type="ECO:0000256" key="2">
    <source>
        <dbReference type="ARBA" id="ARBA00011902"/>
    </source>
</evidence>
<evidence type="ECO:0000256" key="9">
    <source>
        <dbReference type="ARBA" id="ARBA00022840"/>
    </source>
</evidence>
<keyword evidence="14" id="KW-0675">Receptor</keyword>
<evidence type="ECO:0000256" key="16">
    <source>
        <dbReference type="SAM" id="MobiDB-lite"/>
    </source>
</evidence>
<evidence type="ECO:0000256" key="13">
    <source>
        <dbReference type="ARBA" id="ARBA00023157"/>
    </source>
</evidence>
<feature type="non-terminal residue" evidence="18">
    <location>
        <position position="121"/>
    </location>
</feature>
<dbReference type="EC" id="2.7.10.1" evidence="2"/>
<dbReference type="GO" id="GO:0005524">
    <property type="term" value="F:ATP binding"/>
    <property type="evidence" value="ECO:0007669"/>
    <property type="project" value="UniProtKB-KW"/>
</dbReference>
<keyword evidence="8" id="KW-0418">Kinase</keyword>
<feature type="region of interest" description="Disordered" evidence="16">
    <location>
        <begin position="100"/>
        <end position="121"/>
    </location>
</feature>
<keyword evidence="10" id="KW-1133">Transmembrane helix</keyword>
<keyword evidence="5" id="KW-0812">Transmembrane</keyword>
<reference evidence="18" key="1">
    <citation type="submission" date="2018-05" db="EMBL/GenBank/DDBJ databases">
        <authorList>
            <person name="Lanie J.A."/>
            <person name="Ng W.-L."/>
            <person name="Kazmierczak K.M."/>
            <person name="Andrzejewski T.M."/>
            <person name="Davidsen T.M."/>
            <person name="Wayne K.J."/>
            <person name="Tettelin H."/>
            <person name="Glass J.I."/>
            <person name="Rusch D."/>
            <person name="Podicherti R."/>
            <person name="Tsui H.-C.T."/>
            <person name="Winkler M.E."/>
        </authorList>
    </citation>
    <scope>NUCLEOTIDE SEQUENCE</scope>
</reference>
<comment type="subcellular location">
    <subcellularLocation>
        <location evidence="1">Cell membrane</location>
        <topology evidence="1">Single-pass type I membrane protein</topology>
    </subcellularLocation>
</comment>
<evidence type="ECO:0000256" key="11">
    <source>
        <dbReference type="ARBA" id="ARBA00023136"/>
    </source>
</evidence>
<dbReference type="EMBL" id="UINC01121337">
    <property type="protein sequence ID" value="SVC96431.1"/>
    <property type="molecule type" value="Genomic_DNA"/>
</dbReference>
<evidence type="ECO:0000256" key="12">
    <source>
        <dbReference type="ARBA" id="ARBA00023137"/>
    </source>
</evidence>
<evidence type="ECO:0000256" key="1">
    <source>
        <dbReference type="ARBA" id="ARBA00004251"/>
    </source>
</evidence>
<dbReference type="AlphaFoldDB" id="A0A382RIJ8"/>
<keyword evidence="15" id="KW-0325">Glycoprotein</keyword>
<keyword evidence="4" id="KW-0808">Transferase</keyword>
<sequence>MKNIKIFIQIIIIQLISVALAQPGSHSVTYEYTGSEQTFTVPAGATSIQIETWGAQGGGGEPCSGANEDDGGLGGYTIGTLAVTPDEVLNIFIGEKPTTVNGSSGPGGFNGGGDHGQYGGA</sequence>
<keyword evidence="9" id="KW-0067">ATP-binding</keyword>
<gene>
    <name evidence="18" type="ORF">METZ01_LOCUS349285</name>
</gene>